<dbReference type="InterPro" id="IPR001781">
    <property type="entry name" value="Znf_LIM"/>
</dbReference>
<evidence type="ECO:0000313" key="8">
    <source>
        <dbReference type="Proteomes" id="UP000784294"/>
    </source>
</evidence>
<evidence type="ECO:0000256" key="2">
    <source>
        <dbReference type="ARBA" id="ARBA00022737"/>
    </source>
</evidence>
<evidence type="ECO:0000256" key="5">
    <source>
        <dbReference type="PROSITE-ProRule" id="PRU00125"/>
    </source>
</evidence>
<dbReference type="PROSITE" id="PS00478">
    <property type="entry name" value="LIM_DOMAIN_1"/>
    <property type="match status" value="2"/>
</dbReference>
<dbReference type="EMBL" id="CAAALY010246188">
    <property type="protein sequence ID" value="VEL33666.1"/>
    <property type="molecule type" value="Genomic_DNA"/>
</dbReference>
<dbReference type="SUPFAM" id="SSF57716">
    <property type="entry name" value="Glucocorticoid receptor-like (DNA-binding domain)"/>
    <property type="match status" value="3"/>
</dbReference>
<reference evidence="7" key="1">
    <citation type="submission" date="2018-11" db="EMBL/GenBank/DDBJ databases">
        <authorList>
            <consortium name="Pathogen Informatics"/>
        </authorList>
    </citation>
    <scope>NUCLEOTIDE SEQUENCE</scope>
</reference>
<proteinExistence type="predicted"/>
<dbReference type="OrthoDB" id="5911912at2759"/>
<dbReference type="GO" id="GO:0005634">
    <property type="term" value="C:nucleus"/>
    <property type="evidence" value="ECO:0007669"/>
    <property type="project" value="TreeGrafter"/>
</dbReference>
<accession>A0A3S5AW50</accession>
<feature type="domain" description="LIM zinc-binding" evidence="6">
    <location>
        <begin position="65"/>
        <end position="119"/>
    </location>
</feature>
<evidence type="ECO:0000256" key="3">
    <source>
        <dbReference type="ARBA" id="ARBA00022833"/>
    </source>
</evidence>
<dbReference type="PANTHER" id="PTHR24205">
    <property type="entry name" value="FOUR AND A HALF LIM DOMAINS PROTEIN"/>
    <property type="match status" value="1"/>
</dbReference>
<dbReference type="PANTHER" id="PTHR24205:SF16">
    <property type="entry name" value="GH01042P-RELATED"/>
    <property type="match status" value="1"/>
</dbReference>
<sequence>MSDLKCAKCDKGFTAGAILTALEKKWHQECFVCSGCNAQLHNQSFHCKDETPFCVACWKERFQPKCATCGVVIDPSEQYMTYNEKAYHKGCFTCDSCKQTLAGKQFCIKDNKYFCPEHV</sequence>
<evidence type="ECO:0000313" key="7">
    <source>
        <dbReference type="EMBL" id="VEL33666.1"/>
    </source>
</evidence>
<evidence type="ECO:0000256" key="1">
    <source>
        <dbReference type="ARBA" id="ARBA00022723"/>
    </source>
</evidence>
<dbReference type="Pfam" id="PF00412">
    <property type="entry name" value="LIM"/>
    <property type="match status" value="2"/>
</dbReference>
<keyword evidence="1 5" id="KW-0479">Metal-binding</keyword>
<comment type="caution">
    <text evidence="7">The sequence shown here is derived from an EMBL/GenBank/DDBJ whole genome shotgun (WGS) entry which is preliminary data.</text>
</comment>
<dbReference type="Proteomes" id="UP000784294">
    <property type="component" value="Unassembled WGS sequence"/>
</dbReference>
<dbReference type="PROSITE" id="PS50023">
    <property type="entry name" value="LIM_DOMAIN_2"/>
    <property type="match status" value="2"/>
</dbReference>
<dbReference type="AlphaFoldDB" id="A0A3S5AW50"/>
<evidence type="ECO:0000259" key="6">
    <source>
        <dbReference type="PROSITE" id="PS50023"/>
    </source>
</evidence>
<keyword evidence="4 5" id="KW-0440">LIM domain</keyword>
<evidence type="ECO:0000256" key="4">
    <source>
        <dbReference type="ARBA" id="ARBA00023038"/>
    </source>
</evidence>
<organism evidence="7 8">
    <name type="scientific">Protopolystoma xenopodis</name>
    <dbReference type="NCBI Taxonomy" id="117903"/>
    <lineage>
        <taxon>Eukaryota</taxon>
        <taxon>Metazoa</taxon>
        <taxon>Spiralia</taxon>
        <taxon>Lophotrochozoa</taxon>
        <taxon>Platyhelminthes</taxon>
        <taxon>Monogenea</taxon>
        <taxon>Polyopisthocotylea</taxon>
        <taxon>Polystomatidea</taxon>
        <taxon>Polystomatidae</taxon>
        <taxon>Protopolystoma</taxon>
    </lineage>
</organism>
<protein>
    <recommendedName>
        <fullName evidence="6">LIM zinc-binding domain-containing protein</fullName>
    </recommendedName>
</protein>
<dbReference type="GO" id="GO:0030018">
    <property type="term" value="C:Z disc"/>
    <property type="evidence" value="ECO:0007669"/>
    <property type="project" value="TreeGrafter"/>
</dbReference>
<dbReference type="GO" id="GO:0046872">
    <property type="term" value="F:metal ion binding"/>
    <property type="evidence" value="ECO:0007669"/>
    <property type="project" value="UniProtKB-KW"/>
</dbReference>
<dbReference type="GO" id="GO:0003712">
    <property type="term" value="F:transcription coregulator activity"/>
    <property type="evidence" value="ECO:0007669"/>
    <property type="project" value="TreeGrafter"/>
</dbReference>
<keyword evidence="3 5" id="KW-0862">Zinc</keyword>
<dbReference type="Gene3D" id="2.10.110.10">
    <property type="entry name" value="Cysteine Rich Protein"/>
    <property type="match status" value="2"/>
</dbReference>
<dbReference type="SMART" id="SM00132">
    <property type="entry name" value="LIM"/>
    <property type="match status" value="2"/>
</dbReference>
<feature type="domain" description="LIM zinc-binding" evidence="6">
    <location>
        <begin position="4"/>
        <end position="64"/>
    </location>
</feature>
<name>A0A3S5AW50_9PLAT</name>
<keyword evidence="8" id="KW-1185">Reference proteome</keyword>
<keyword evidence="2" id="KW-0677">Repeat</keyword>
<gene>
    <name evidence="7" type="ORF">PXEA_LOCUS27106</name>
</gene>